<dbReference type="PROSITE" id="PS50097">
    <property type="entry name" value="BTB"/>
    <property type="match status" value="1"/>
</dbReference>
<accession>A0A369IZQ2</accession>
<protein>
    <recommendedName>
        <fullName evidence="1">BTB domain-containing protein</fullName>
    </recommendedName>
</protein>
<dbReference type="SMART" id="SM00225">
    <property type="entry name" value="BTB"/>
    <property type="match status" value="1"/>
</dbReference>
<dbReference type="InterPro" id="IPR000210">
    <property type="entry name" value="BTB/POZ_dom"/>
</dbReference>
<dbReference type="Proteomes" id="UP000076154">
    <property type="component" value="Unassembled WGS sequence"/>
</dbReference>
<dbReference type="OrthoDB" id="2799068at2759"/>
<dbReference type="AlphaFoldDB" id="A0A369IZQ2"/>
<feature type="domain" description="BTB" evidence="1">
    <location>
        <begin position="30"/>
        <end position="101"/>
    </location>
</feature>
<dbReference type="Gene3D" id="3.30.710.10">
    <property type="entry name" value="Potassium Channel Kv1.1, Chain A"/>
    <property type="match status" value="1"/>
</dbReference>
<dbReference type="CDD" id="cd18186">
    <property type="entry name" value="BTB_POZ_ZBTB_KLHL-like"/>
    <property type="match status" value="1"/>
</dbReference>
<dbReference type="EMBL" id="LUEZ02000184">
    <property type="protein sequence ID" value="RDB15221.1"/>
    <property type="molecule type" value="Genomic_DNA"/>
</dbReference>
<dbReference type="InParanoid" id="A0A369IZQ2"/>
<dbReference type="Pfam" id="PF00651">
    <property type="entry name" value="BTB"/>
    <property type="match status" value="1"/>
</dbReference>
<dbReference type="STRING" id="39966.A0A369IZQ2"/>
<gene>
    <name evidence="2" type="ORF">Hypma_004728</name>
</gene>
<sequence length="327" mass="37975">MSSIARPFKRPRTGDLPDKIMQPNVWKDDGNVILEAENTRFRVHWSMLSQHSTVFRDMASLPQPTDHAQVDGCPVIQLSDSAEDINLLLTAMYERHFHDDKSKRPFQLITAFLRLGRKYDMEQYRTDALDQLIYEYPSNPLNWEMRGFFIHTGSEEPRHNIIDVINVARENHLFSVLPTAFYECIVELSTEEIFEGLMRRDGSTSKLSFEDQRRCILAREKLSQVQLDTTLRWLLDDELPAPTCIMPENCLPLRYQVVVATVRPTPWLVGAIAWDTFMRKIDMFGESFCGNCMTHARRLHNNGVKSFWEAIPKAFDLPGWTEATDFE</sequence>
<dbReference type="InterPro" id="IPR011333">
    <property type="entry name" value="SKP1/BTB/POZ_sf"/>
</dbReference>
<reference evidence="2" key="1">
    <citation type="submission" date="2018-04" db="EMBL/GenBank/DDBJ databases">
        <title>Whole genome sequencing of Hypsizygus marmoreus.</title>
        <authorList>
            <person name="Choi I.-G."/>
            <person name="Min B."/>
            <person name="Kim J.-G."/>
            <person name="Kim S."/>
            <person name="Oh Y.-L."/>
            <person name="Kong W.-S."/>
            <person name="Park H."/>
            <person name="Jeong J."/>
            <person name="Song E.-S."/>
        </authorList>
    </citation>
    <scope>NUCLEOTIDE SEQUENCE [LARGE SCALE GENOMIC DNA]</scope>
    <source>
        <strain evidence="2">51987-8</strain>
    </source>
</reference>
<evidence type="ECO:0000259" key="1">
    <source>
        <dbReference type="PROSITE" id="PS50097"/>
    </source>
</evidence>
<proteinExistence type="predicted"/>
<keyword evidence="3" id="KW-1185">Reference proteome</keyword>
<evidence type="ECO:0000313" key="2">
    <source>
        <dbReference type="EMBL" id="RDB15221.1"/>
    </source>
</evidence>
<organism evidence="2 3">
    <name type="scientific">Hypsizygus marmoreus</name>
    <name type="common">White beech mushroom</name>
    <name type="synonym">Agaricus marmoreus</name>
    <dbReference type="NCBI Taxonomy" id="39966"/>
    <lineage>
        <taxon>Eukaryota</taxon>
        <taxon>Fungi</taxon>
        <taxon>Dikarya</taxon>
        <taxon>Basidiomycota</taxon>
        <taxon>Agaricomycotina</taxon>
        <taxon>Agaricomycetes</taxon>
        <taxon>Agaricomycetidae</taxon>
        <taxon>Agaricales</taxon>
        <taxon>Tricholomatineae</taxon>
        <taxon>Lyophyllaceae</taxon>
        <taxon>Hypsizygus</taxon>
    </lineage>
</organism>
<dbReference type="SUPFAM" id="SSF54695">
    <property type="entry name" value="POZ domain"/>
    <property type="match status" value="1"/>
</dbReference>
<evidence type="ECO:0000313" key="3">
    <source>
        <dbReference type="Proteomes" id="UP000076154"/>
    </source>
</evidence>
<comment type="caution">
    <text evidence="2">The sequence shown here is derived from an EMBL/GenBank/DDBJ whole genome shotgun (WGS) entry which is preliminary data.</text>
</comment>
<name>A0A369IZQ2_HYPMA</name>